<feature type="domain" description="HAT C-terminal dimerisation" evidence="2">
    <location>
        <begin position="327"/>
        <end position="407"/>
    </location>
</feature>
<dbReference type="AlphaFoldDB" id="A0A6P6MPP8"/>
<protein>
    <submittedName>
        <fullName evidence="4">Zinc finger BED domain-containing protein 1-like</fullName>
    </submittedName>
</protein>
<feature type="compositionally biased region" description="Basic and acidic residues" evidence="1">
    <location>
        <begin position="1"/>
        <end position="11"/>
    </location>
</feature>
<dbReference type="GeneID" id="113069778"/>
<dbReference type="InterPro" id="IPR012337">
    <property type="entry name" value="RNaseH-like_sf"/>
</dbReference>
<keyword evidence="3" id="KW-1185">Reference proteome</keyword>
<dbReference type="InterPro" id="IPR052035">
    <property type="entry name" value="ZnF_BED_domain_contain"/>
</dbReference>
<dbReference type="InterPro" id="IPR008906">
    <property type="entry name" value="HATC_C_dom"/>
</dbReference>
<organism evidence="3 4">
    <name type="scientific">Carassius auratus</name>
    <name type="common">Goldfish</name>
    <dbReference type="NCBI Taxonomy" id="7957"/>
    <lineage>
        <taxon>Eukaryota</taxon>
        <taxon>Metazoa</taxon>
        <taxon>Chordata</taxon>
        <taxon>Craniata</taxon>
        <taxon>Vertebrata</taxon>
        <taxon>Euteleostomi</taxon>
        <taxon>Actinopterygii</taxon>
        <taxon>Neopterygii</taxon>
        <taxon>Teleostei</taxon>
        <taxon>Ostariophysi</taxon>
        <taxon>Cypriniformes</taxon>
        <taxon>Cyprinidae</taxon>
        <taxon>Cyprininae</taxon>
        <taxon>Carassius</taxon>
    </lineage>
</organism>
<evidence type="ECO:0000313" key="3">
    <source>
        <dbReference type="Proteomes" id="UP000515129"/>
    </source>
</evidence>
<feature type="region of interest" description="Disordered" evidence="1">
    <location>
        <begin position="1"/>
        <end position="21"/>
    </location>
</feature>
<dbReference type="Pfam" id="PF05699">
    <property type="entry name" value="Dimer_Tnp_hAT"/>
    <property type="match status" value="1"/>
</dbReference>
<dbReference type="OrthoDB" id="10050977at2759"/>
<name>A0A6P6MPP8_CARAU</name>
<accession>A0A6P6MPP8</accession>
<proteinExistence type="predicted"/>
<dbReference type="PANTHER" id="PTHR46481">
    <property type="entry name" value="ZINC FINGER BED DOMAIN-CONTAINING PROTEIN 4"/>
    <property type="match status" value="1"/>
</dbReference>
<dbReference type="KEGG" id="caua:113069778"/>
<gene>
    <name evidence="4" type="primary">LOC113069778</name>
</gene>
<dbReference type="GO" id="GO:0046983">
    <property type="term" value="F:protein dimerization activity"/>
    <property type="evidence" value="ECO:0007669"/>
    <property type="project" value="InterPro"/>
</dbReference>
<evidence type="ECO:0000313" key="4">
    <source>
        <dbReference type="RefSeq" id="XP_026098660.1"/>
    </source>
</evidence>
<sequence length="407" mass="46155">MEKDKHADKEIPQTNPEQQEEELVVKRGTTSVVWTWFGFTKADKEQKNVICKLCHANVTVSHGSTKRGVKVPQVDRAIGVCKKIVSAFSNTWKRQRELAIAQVQLGLPAQKLITESPTRWGSRQQMIERVIEQEKALTQVLQADKKTRHLALTWQDMDVLESVNKALCPLVEFTDALSGEQYVSVSYLKPVLYLFNEQVLKPQDDDTQLTRDIKVNILDYLNEKYADESTQELLDMASLLDPRFKTTYINAERVDYMKTRAAAEMESLAADPKRPVEGVSVPLAEDAGENSECPTKKQKKSLGSFFKIASRQRQAVPQSERESIEMELNSYLQAVEVDGETNPLEWWRQHEANFPRVASLAKKYLCIPATSAPSERAFSTSGNIVTCRRSALKPERVDQLVFLAHNL</sequence>
<reference evidence="4" key="1">
    <citation type="submission" date="2025-08" db="UniProtKB">
        <authorList>
            <consortium name="RefSeq"/>
        </authorList>
    </citation>
    <scope>IDENTIFICATION</scope>
    <source>
        <strain evidence="4">Wakin</strain>
        <tissue evidence="4">Muscle</tissue>
    </source>
</reference>
<evidence type="ECO:0000259" key="2">
    <source>
        <dbReference type="Pfam" id="PF05699"/>
    </source>
</evidence>
<dbReference type="RefSeq" id="XP_026098660.1">
    <property type="nucleotide sequence ID" value="XM_026242875.1"/>
</dbReference>
<dbReference type="Proteomes" id="UP000515129">
    <property type="component" value="Chromosome 5"/>
</dbReference>
<dbReference type="SUPFAM" id="SSF53098">
    <property type="entry name" value="Ribonuclease H-like"/>
    <property type="match status" value="1"/>
</dbReference>
<dbReference type="PANTHER" id="PTHR46481:SF9">
    <property type="entry name" value="ZINC FINGER BED DOMAIN-CONTAINING PROTEIN 1-LIKE"/>
    <property type="match status" value="1"/>
</dbReference>
<evidence type="ECO:0000256" key="1">
    <source>
        <dbReference type="SAM" id="MobiDB-lite"/>
    </source>
</evidence>